<keyword evidence="4 5" id="KW-0472">Membrane</keyword>
<dbReference type="STRING" id="504832.OCA5_c02070"/>
<dbReference type="OrthoDB" id="7021192at2"/>
<dbReference type="EMBL" id="CP002826">
    <property type="protein sequence ID" value="AEI04937.1"/>
    <property type="molecule type" value="Genomic_DNA"/>
</dbReference>
<dbReference type="KEGG" id="oca:OCAR_4317"/>
<protein>
    <recommendedName>
        <fullName evidence="8">DUF1656 domain-containing protein</fullName>
    </recommendedName>
</protein>
<reference evidence="6 7" key="1">
    <citation type="journal article" date="2011" name="J. Bacteriol.">
        <title>Complete genome sequences of the chemolithoautotrophic Oligotropha carboxidovorans strains OM4 and OM5.</title>
        <authorList>
            <person name="Volland S."/>
            <person name="Rachinger M."/>
            <person name="Strittmatter A."/>
            <person name="Daniel R."/>
            <person name="Gottschalk G."/>
            <person name="Meyer O."/>
        </authorList>
    </citation>
    <scope>NUCLEOTIDE SEQUENCE [LARGE SCALE GENOMIC DNA]</scope>
    <source>
        <strain evidence="7">ATCC 49405 / DSM 1227 / KCTC 32145 / OM5</strain>
    </source>
</reference>
<feature type="transmembrane region" description="Helical" evidence="5">
    <location>
        <begin position="41"/>
        <end position="62"/>
    </location>
</feature>
<dbReference type="RefSeq" id="WP_012561496.1">
    <property type="nucleotide sequence ID" value="NC_011386.1"/>
</dbReference>
<name>B6JAE0_AFIC5</name>
<dbReference type="Pfam" id="PF07869">
    <property type="entry name" value="DUF1656"/>
    <property type="match status" value="1"/>
</dbReference>
<evidence type="ECO:0000256" key="1">
    <source>
        <dbReference type="ARBA" id="ARBA00022475"/>
    </source>
</evidence>
<sequence>MIKEINIAGVLLPPLMGYAFAAMIIWLVLRFTLARTNLYRFIWHPPLFNTALYVILLSIIVVTTL</sequence>
<dbReference type="Proteomes" id="UP000007730">
    <property type="component" value="Chromosome"/>
</dbReference>
<evidence type="ECO:0000256" key="4">
    <source>
        <dbReference type="ARBA" id="ARBA00023136"/>
    </source>
</evidence>
<keyword evidence="1" id="KW-1003">Cell membrane</keyword>
<evidence type="ECO:0000256" key="5">
    <source>
        <dbReference type="SAM" id="Phobius"/>
    </source>
</evidence>
<evidence type="ECO:0008006" key="8">
    <source>
        <dbReference type="Google" id="ProtNLM"/>
    </source>
</evidence>
<keyword evidence="3 5" id="KW-1133">Transmembrane helix</keyword>
<evidence type="ECO:0000313" key="7">
    <source>
        <dbReference type="Proteomes" id="UP000007730"/>
    </source>
</evidence>
<proteinExistence type="predicted"/>
<evidence type="ECO:0000256" key="2">
    <source>
        <dbReference type="ARBA" id="ARBA00022692"/>
    </source>
</evidence>
<dbReference type="AlphaFoldDB" id="B6JAE0"/>
<evidence type="ECO:0000313" key="6">
    <source>
        <dbReference type="EMBL" id="AEI04937.1"/>
    </source>
</evidence>
<dbReference type="KEGG" id="ocg:OCA5_c02070"/>
<evidence type="ECO:0000256" key="3">
    <source>
        <dbReference type="ARBA" id="ARBA00022989"/>
    </source>
</evidence>
<dbReference type="InterPro" id="IPR012451">
    <property type="entry name" value="DUF1656"/>
</dbReference>
<dbReference type="eggNOG" id="ENOG5033A7D">
    <property type="taxonomic scope" value="Bacteria"/>
</dbReference>
<organism evidence="6 7">
    <name type="scientific">Afipia carboxidovorans (strain ATCC 49405 / DSM 1227 / KCTC 32145 / OM5)</name>
    <name type="common">Oligotropha carboxidovorans</name>
    <dbReference type="NCBI Taxonomy" id="504832"/>
    <lineage>
        <taxon>Bacteria</taxon>
        <taxon>Pseudomonadati</taxon>
        <taxon>Pseudomonadota</taxon>
        <taxon>Alphaproteobacteria</taxon>
        <taxon>Hyphomicrobiales</taxon>
        <taxon>Nitrobacteraceae</taxon>
        <taxon>Afipia</taxon>
    </lineage>
</organism>
<keyword evidence="7" id="KW-1185">Reference proteome</keyword>
<keyword evidence="2 5" id="KW-0812">Transmembrane</keyword>
<gene>
    <name evidence="6" type="ordered locus">OCA5_c02070</name>
</gene>
<dbReference type="PATRIC" id="fig|504832.7.peg.218"/>
<dbReference type="HOGENOM" id="CLU_188292_4_2_5"/>
<accession>B6JAE0</accession>
<feature type="transmembrane region" description="Helical" evidence="5">
    <location>
        <begin position="7"/>
        <end position="29"/>
    </location>
</feature>